<dbReference type="Pfam" id="PF03641">
    <property type="entry name" value="Lysine_decarbox"/>
    <property type="match status" value="1"/>
</dbReference>
<dbReference type="EC" id="3.2.2.n1" evidence="2"/>
<keyword evidence="4" id="KW-1185">Reference proteome</keyword>
<keyword evidence="2" id="KW-0378">Hydrolase</keyword>
<proteinExistence type="inferred from homology"/>
<organism evidence="3 4">
    <name type="scientific">Oceanobacillus neutriphilus</name>
    <dbReference type="NCBI Taxonomy" id="531815"/>
    <lineage>
        <taxon>Bacteria</taxon>
        <taxon>Bacillati</taxon>
        <taxon>Bacillota</taxon>
        <taxon>Bacilli</taxon>
        <taxon>Bacillales</taxon>
        <taxon>Bacillaceae</taxon>
        <taxon>Oceanobacillus</taxon>
    </lineage>
</organism>
<evidence type="ECO:0000313" key="4">
    <source>
        <dbReference type="Proteomes" id="UP000641206"/>
    </source>
</evidence>
<evidence type="ECO:0000313" key="3">
    <source>
        <dbReference type="EMBL" id="GGP08091.1"/>
    </source>
</evidence>
<dbReference type="SUPFAM" id="SSF102405">
    <property type="entry name" value="MCP/YpsA-like"/>
    <property type="match status" value="1"/>
</dbReference>
<dbReference type="InterPro" id="IPR031100">
    <property type="entry name" value="LOG_fam"/>
</dbReference>
<protein>
    <recommendedName>
        <fullName evidence="2">Cytokinin riboside 5'-monophosphate phosphoribohydrolase</fullName>
        <ecNumber evidence="2">3.2.2.n1</ecNumber>
    </recommendedName>
</protein>
<dbReference type="PANTHER" id="PTHR31223">
    <property type="entry name" value="LOG FAMILY PROTEIN YJL055W"/>
    <property type="match status" value="1"/>
</dbReference>
<name>A0ABQ2NQN8_9BACI</name>
<evidence type="ECO:0000256" key="1">
    <source>
        <dbReference type="ARBA" id="ARBA00006763"/>
    </source>
</evidence>
<comment type="similarity">
    <text evidence="1 2">Belongs to the LOG family.</text>
</comment>
<dbReference type="RefSeq" id="WP_188733106.1">
    <property type="nucleotide sequence ID" value="NZ_BMLW01000002.1"/>
</dbReference>
<gene>
    <name evidence="3" type="ORF">GCM10011346_06750</name>
</gene>
<dbReference type="PANTHER" id="PTHR31223:SF70">
    <property type="entry name" value="LOG FAMILY PROTEIN YJL055W"/>
    <property type="match status" value="1"/>
</dbReference>
<accession>A0ABQ2NQN8</accession>
<sequence length="192" mass="21152">MNIAVYCGASLGSNQAYQDAAREVGKWIAEKNNTLVYGGGKAGLMGVVADEVLANNGEVIGIIPDFLVERELSHPNLTTLEIVDSMSVRKNRMIALGDCYIALPGGPGTLEEIAEVISWARVGQNQNPCILFNQNGYYDSLARFYDEMVENGFLSEQDRERILFSDSVKEIEVFISSYTPPELRKYTISPSS</sequence>
<comment type="caution">
    <text evidence="3">The sequence shown here is derived from an EMBL/GenBank/DDBJ whole genome shotgun (WGS) entry which is preliminary data.</text>
</comment>
<dbReference type="EMBL" id="BMLW01000002">
    <property type="protein sequence ID" value="GGP08091.1"/>
    <property type="molecule type" value="Genomic_DNA"/>
</dbReference>
<keyword evidence="2" id="KW-0203">Cytokinin biosynthesis</keyword>
<dbReference type="NCBIfam" id="TIGR00730">
    <property type="entry name" value="Rossman fold protein, TIGR00730 family"/>
    <property type="match status" value="1"/>
</dbReference>
<dbReference type="InterPro" id="IPR005269">
    <property type="entry name" value="LOG"/>
</dbReference>
<dbReference type="Gene3D" id="3.40.50.450">
    <property type="match status" value="1"/>
</dbReference>
<reference evidence="4" key="1">
    <citation type="journal article" date="2019" name="Int. J. Syst. Evol. Microbiol.">
        <title>The Global Catalogue of Microorganisms (GCM) 10K type strain sequencing project: providing services to taxonomists for standard genome sequencing and annotation.</title>
        <authorList>
            <consortium name="The Broad Institute Genomics Platform"/>
            <consortium name="The Broad Institute Genome Sequencing Center for Infectious Disease"/>
            <person name="Wu L."/>
            <person name="Ma J."/>
        </authorList>
    </citation>
    <scope>NUCLEOTIDE SEQUENCE [LARGE SCALE GENOMIC DNA]</scope>
    <source>
        <strain evidence="4">CGMCC 1.7693</strain>
    </source>
</reference>
<evidence type="ECO:0000256" key="2">
    <source>
        <dbReference type="RuleBase" id="RU363015"/>
    </source>
</evidence>
<dbReference type="Proteomes" id="UP000641206">
    <property type="component" value="Unassembled WGS sequence"/>
</dbReference>